<protein>
    <submittedName>
        <fullName evidence="2">Acyl dehydratase</fullName>
    </submittedName>
</protein>
<dbReference type="PANTHER" id="PTHR43664">
    <property type="entry name" value="MONOAMINE OXIDASE-RELATED"/>
    <property type="match status" value="1"/>
</dbReference>
<organism evidence="2 3">
    <name type="scientific">Sphaerotilus microaerophilus</name>
    <dbReference type="NCBI Taxonomy" id="2914710"/>
    <lineage>
        <taxon>Bacteria</taxon>
        <taxon>Pseudomonadati</taxon>
        <taxon>Pseudomonadota</taxon>
        <taxon>Betaproteobacteria</taxon>
        <taxon>Burkholderiales</taxon>
        <taxon>Sphaerotilaceae</taxon>
        <taxon>Sphaerotilus</taxon>
    </lineage>
</organism>
<proteinExistence type="predicted"/>
<dbReference type="SUPFAM" id="SSF54637">
    <property type="entry name" value="Thioesterase/thiol ester dehydrase-isomerase"/>
    <property type="match status" value="1"/>
</dbReference>
<dbReference type="EMBL" id="AP025730">
    <property type="protein sequence ID" value="BDI04162.1"/>
    <property type="molecule type" value="Genomic_DNA"/>
</dbReference>
<accession>A0ABN6PHL2</accession>
<feature type="domain" description="MaoC-like" evidence="1">
    <location>
        <begin position="11"/>
        <end position="110"/>
    </location>
</feature>
<dbReference type="InterPro" id="IPR002539">
    <property type="entry name" value="MaoC-like_dom"/>
</dbReference>
<dbReference type="Gene3D" id="3.10.129.10">
    <property type="entry name" value="Hotdog Thioesterase"/>
    <property type="match status" value="1"/>
</dbReference>
<sequence>MKFAEFHTGQQLTAGPHVVNEAEIVGFASQWDPQWFHADVAAANASHWGGVIASGWHTGSIAMRLVATHFLAGSESFASPGLEYVKWPAPVKVGDALTLHIDVLDARRSQSKPHLGLVHWRWRLVNQAGQDVFETAATSLFKLVSTTQADAPAA</sequence>
<dbReference type="Proteomes" id="UP001057498">
    <property type="component" value="Chromosome"/>
</dbReference>
<dbReference type="CDD" id="cd03454">
    <property type="entry name" value="YdeM"/>
    <property type="match status" value="1"/>
</dbReference>
<evidence type="ECO:0000259" key="1">
    <source>
        <dbReference type="Pfam" id="PF01575"/>
    </source>
</evidence>
<dbReference type="InterPro" id="IPR029069">
    <property type="entry name" value="HotDog_dom_sf"/>
</dbReference>
<gene>
    <name evidence="2" type="ORF">CATMQ487_11320</name>
</gene>
<dbReference type="PANTHER" id="PTHR43664:SF1">
    <property type="entry name" value="BETA-METHYLMALYL-COA DEHYDRATASE"/>
    <property type="match status" value="1"/>
</dbReference>
<dbReference type="RefSeq" id="WP_251972307.1">
    <property type="nucleotide sequence ID" value="NZ_AP025730.1"/>
</dbReference>
<dbReference type="Pfam" id="PF01575">
    <property type="entry name" value="MaoC_dehydratas"/>
    <property type="match status" value="1"/>
</dbReference>
<reference evidence="2" key="1">
    <citation type="submission" date="2022-04" db="EMBL/GenBank/DDBJ databases">
        <title>Whole genome sequence of Sphaerotilus sp. FB-5.</title>
        <authorList>
            <person name="Takeda M."/>
            <person name="Narihara S."/>
            <person name="Akimoto M."/>
            <person name="Akimoto R."/>
            <person name="Nishiyashiki S."/>
            <person name="Murakami T."/>
        </authorList>
    </citation>
    <scope>NUCLEOTIDE SEQUENCE</scope>
    <source>
        <strain evidence="2">FB-5</strain>
    </source>
</reference>
<evidence type="ECO:0000313" key="3">
    <source>
        <dbReference type="Proteomes" id="UP001057498"/>
    </source>
</evidence>
<evidence type="ECO:0000313" key="2">
    <source>
        <dbReference type="EMBL" id="BDI04162.1"/>
    </source>
</evidence>
<dbReference type="InterPro" id="IPR052342">
    <property type="entry name" value="MCH/BMMD"/>
</dbReference>
<name>A0ABN6PHL2_9BURK</name>
<keyword evidence="3" id="KW-1185">Reference proteome</keyword>